<reference evidence="1 2" key="1">
    <citation type="submission" date="2018-06" db="EMBL/GenBank/DDBJ databases">
        <title>A transcriptomic atlas of mushroom development highlights an independent origin of complex multicellularity.</title>
        <authorList>
            <consortium name="DOE Joint Genome Institute"/>
            <person name="Krizsan K."/>
            <person name="Almasi E."/>
            <person name="Merenyi Z."/>
            <person name="Sahu N."/>
            <person name="Viragh M."/>
            <person name="Koszo T."/>
            <person name="Mondo S."/>
            <person name="Kiss B."/>
            <person name="Balint B."/>
            <person name="Kues U."/>
            <person name="Barry K."/>
            <person name="Hegedus J.C."/>
            <person name="Henrissat B."/>
            <person name="Johnson J."/>
            <person name="Lipzen A."/>
            <person name="Ohm R."/>
            <person name="Nagy I."/>
            <person name="Pangilinan J."/>
            <person name="Yan J."/>
            <person name="Xiong Y."/>
            <person name="Grigoriev I.V."/>
            <person name="Hibbett D.S."/>
            <person name="Nagy L.G."/>
        </authorList>
    </citation>
    <scope>NUCLEOTIDE SEQUENCE [LARGE SCALE GENOMIC DNA]</scope>
    <source>
        <strain evidence="1 2">SZMC22713</strain>
    </source>
</reference>
<accession>A0A4R5XDD3</accession>
<proteinExistence type="predicted"/>
<keyword evidence="2" id="KW-1185">Reference proteome</keyword>
<evidence type="ECO:0000313" key="2">
    <source>
        <dbReference type="Proteomes" id="UP000294933"/>
    </source>
</evidence>
<name>A0A4R5XDD3_9AGAM</name>
<dbReference type="AlphaFoldDB" id="A0A4R5XDD3"/>
<dbReference type="EMBL" id="ML170785">
    <property type="protein sequence ID" value="TDL13262.1"/>
    <property type="molecule type" value="Genomic_DNA"/>
</dbReference>
<gene>
    <name evidence="1" type="ORF">BD410DRAFT_810702</name>
</gene>
<organism evidence="1 2">
    <name type="scientific">Rickenella mellea</name>
    <dbReference type="NCBI Taxonomy" id="50990"/>
    <lineage>
        <taxon>Eukaryota</taxon>
        <taxon>Fungi</taxon>
        <taxon>Dikarya</taxon>
        <taxon>Basidiomycota</taxon>
        <taxon>Agaricomycotina</taxon>
        <taxon>Agaricomycetes</taxon>
        <taxon>Hymenochaetales</taxon>
        <taxon>Rickenellaceae</taxon>
        <taxon>Rickenella</taxon>
    </lineage>
</organism>
<evidence type="ECO:0008006" key="3">
    <source>
        <dbReference type="Google" id="ProtNLM"/>
    </source>
</evidence>
<dbReference type="VEuPathDB" id="FungiDB:BD410DRAFT_810702"/>
<protein>
    <recommendedName>
        <fullName evidence="3">PARP-type domain-containing protein</fullName>
    </recommendedName>
</protein>
<evidence type="ECO:0000313" key="1">
    <source>
        <dbReference type="EMBL" id="TDL13262.1"/>
    </source>
</evidence>
<dbReference type="Proteomes" id="UP000294933">
    <property type="component" value="Unassembled WGS sequence"/>
</dbReference>
<sequence length="366" mass="41159">MVASRKQNEDAVKEISQQPNKIQLWKPVTPGYPAFCAAKCDGTGNGRKGKIEEGALMVVRHAPGPKGPDGFFPDAPMFYHIECLSSAMLARYSNPATFKFHHQLPNHERARFKMLVDKAVVDLENNPSPKKKKINTDTLSVTAFKRMKRGRTKAASNLHKAEQTWKKHATFIANNRAERLILMAKRKCDATEKRYIKLAHSKSKVELENAELRILNDSQKNAVNLYESLLSQRGRKLAFEKQMRKITRDEGRNLRAVSPELRTAYMNALDEISPGLSGSHMAILQMIADRPPGGFVTAGDNTGNTVRSYMDTILQDPVNFNDRAENEAHLQRELKQMANDVEALMADWNEEGEAAEGNEVDQLQSD</sequence>
<dbReference type="OrthoDB" id="3304907at2759"/>